<organism evidence="1 2">
    <name type="scientific">Morus notabilis</name>
    <dbReference type="NCBI Taxonomy" id="981085"/>
    <lineage>
        <taxon>Eukaryota</taxon>
        <taxon>Viridiplantae</taxon>
        <taxon>Streptophyta</taxon>
        <taxon>Embryophyta</taxon>
        <taxon>Tracheophyta</taxon>
        <taxon>Spermatophyta</taxon>
        <taxon>Magnoliopsida</taxon>
        <taxon>eudicotyledons</taxon>
        <taxon>Gunneridae</taxon>
        <taxon>Pentapetalae</taxon>
        <taxon>rosids</taxon>
        <taxon>fabids</taxon>
        <taxon>Rosales</taxon>
        <taxon>Moraceae</taxon>
        <taxon>Moreae</taxon>
        <taxon>Morus</taxon>
    </lineage>
</organism>
<keyword evidence="2" id="KW-1185">Reference proteome</keyword>
<name>W9RXV2_9ROSA</name>
<evidence type="ECO:0000313" key="1">
    <source>
        <dbReference type="EMBL" id="EXC17062.1"/>
    </source>
</evidence>
<gene>
    <name evidence="1" type="ORF">L484_002368</name>
</gene>
<dbReference type="Proteomes" id="UP000030645">
    <property type="component" value="Unassembled WGS sequence"/>
</dbReference>
<sequence>MAVVSSCRKLSSNKELNIFAFLRLGSKRKVPTTLGSDFITDLVISWSGSDFPARNSYTPRKFSLIPGVRLTSSTQVQIIQDNDYHEVKAYDYTDR</sequence>
<accession>W9RXV2</accession>
<evidence type="ECO:0000313" key="2">
    <source>
        <dbReference type="Proteomes" id="UP000030645"/>
    </source>
</evidence>
<reference evidence="2" key="1">
    <citation type="submission" date="2013-01" db="EMBL/GenBank/DDBJ databases">
        <title>Draft Genome Sequence of a Mulberry Tree, Morus notabilis C.K. Schneid.</title>
        <authorList>
            <person name="He N."/>
            <person name="Zhao S."/>
        </authorList>
    </citation>
    <scope>NUCLEOTIDE SEQUENCE</scope>
</reference>
<proteinExistence type="predicted"/>
<dbReference type="EMBL" id="KE345805">
    <property type="protein sequence ID" value="EXC17062.1"/>
    <property type="molecule type" value="Genomic_DNA"/>
</dbReference>
<dbReference type="AlphaFoldDB" id="W9RXV2"/>
<protein>
    <submittedName>
        <fullName evidence="1">Uncharacterized protein</fullName>
    </submittedName>
</protein>